<dbReference type="AlphaFoldDB" id="A0A1Y1QJV9"/>
<evidence type="ECO:0000256" key="4">
    <source>
        <dbReference type="PIRSR" id="PIRSR005902-1"/>
    </source>
</evidence>
<organism evidence="5 6">
    <name type="scientific">Thiothrix lacustris</name>
    <dbReference type="NCBI Taxonomy" id="525917"/>
    <lineage>
        <taxon>Bacteria</taxon>
        <taxon>Pseudomonadati</taxon>
        <taxon>Pseudomonadota</taxon>
        <taxon>Gammaproteobacteria</taxon>
        <taxon>Thiotrichales</taxon>
        <taxon>Thiotrichaceae</taxon>
        <taxon>Thiothrix</taxon>
    </lineage>
</organism>
<dbReference type="GO" id="GO:0016788">
    <property type="term" value="F:hydrolase activity, acting on ester bonds"/>
    <property type="evidence" value="ECO:0007669"/>
    <property type="project" value="InterPro"/>
</dbReference>
<proteinExistence type="inferred from homology"/>
<dbReference type="PROSITE" id="PS01137">
    <property type="entry name" value="TATD_1"/>
    <property type="match status" value="1"/>
</dbReference>
<dbReference type="PANTHER" id="PTHR46124">
    <property type="entry name" value="D-AMINOACYL-TRNA DEACYLASE"/>
    <property type="match status" value="1"/>
</dbReference>
<feature type="binding site" evidence="4">
    <location>
        <position position="133"/>
    </location>
    <ligand>
        <name>a divalent metal cation</name>
        <dbReference type="ChEBI" id="CHEBI:60240"/>
        <label>2</label>
    </ligand>
</feature>
<dbReference type="InterPro" id="IPR032466">
    <property type="entry name" value="Metal_Hydrolase"/>
</dbReference>
<dbReference type="GO" id="GO:0005829">
    <property type="term" value="C:cytosol"/>
    <property type="evidence" value="ECO:0007669"/>
    <property type="project" value="TreeGrafter"/>
</dbReference>
<dbReference type="GO" id="GO:0046872">
    <property type="term" value="F:metal ion binding"/>
    <property type="evidence" value="ECO:0007669"/>
    <property type="project" value="UniProtKB-KW"/>
</dbReference>
<feature type="binding site" evidence="4">
    <location>
        <position position="156"/>
    </location>
    <ligand>
        <name>a divalent metal cation</name>
        <dbReference type="ChEBI" id="CHEBI:60240"/>
        <label>2</label>
    </ligand>
</feature>
<accession>A0A1Y1QJV9</accession>
<comment type="caution">
    <text evidence="5">The sequence shown here is derived from an EMBL/GenBank/DDBJ whole genome shotgun (WGS) entry which is preliminary data.</text>
</comment>
<dbReference type="InterPro" id="IPR018228">
    <property type="entry name" value="DNase_TatD-rel_CS"/>
</dbReference>
<dbReference type="InterPro" id="IPR001130">
    <property type="entry name" value="TatD-like"/>
</dbReference>
<sequence length="257" mass="28565">MAETLRFIDTHCHFDEPDFDVDRTALTQQMQTLGVTDLVFPAVKAAAWGRLQAVCASLPDFHASYGLHPVYLNEHRPEHVLSLPRWLQQGNPVAVGECGLDFFLPQLDVAAQEALFVAHLRLAREFDLPLIIHARRSVDAIVKCIRRFPGVTGVIHSFAGSQQQADSLIRLGFYLGVGGTCTYPRANRLRTILANVPLEHLLLETDAPDQPDSAWRGQRNDPTRLPVIAATLAELRGDTIAHIAHVTTDNATRLFRL</sequence>
<feature type="binding site" evidence="4">
    <location>
        <position position="206"/>
    </location>
    <ligand>
        <name>a divalent metal cation</name>
        <dbReference type="ChEBI" id="CHEBI:60240"/>
        <label>1</label>
    </ligand>
</feature>
<dbReference type="PIRSF" id="PIRSF005902">
    <property type="entry name" value="DNase_TatD"/>
    <property type="match status" value="1"/>
</dbReference>
<dbReference type="CDD" id="cd01310">
    <property type="entry name" value="TatD_DNAse"/>
    <property type="match status" value="1"/>
</dbReference>
<evidence type="ECO:0000313" key="6">
    <source>
        <dbReference type="Proteomes" id="UP000192491"/>
    </source>
</evidence>
<keyword evidence="3" id="KW-0378">Hydrolase</keyword>
<dbReference type="Gene3D" id="3.20.20.140">
    <property type="entry name" value="Metal-dependent hydrolases"/>
    <property type="match status" value="1"/>
</dbReference>
<name>A0A1Y1QJV9_9GAMM</name>
<dbReference type="EMBL" id="MTEJ01000217">
    <property type="protein sequence ID" value="OQX07201.1"/>
    <property type="molecule type" value="Genomic_DNA"/>
</dbReference>
<feature type="binding site" evidence="4">
    <location>
        <position position="13"/>
    </location>
    <ligand>
        <name>a divalent metal cation</name>
        <dbReference type="ChEBI" id="CHEBI:60240"/>
        <label>1</label>
    </ligand>
</feature>
<dbReference type="Proteomes" id="UP000192491">
    <property type="component" value="Unassembled WGS sequence"/>
</dbReference>
<keyword evidence="2 4" id="KW-0479">Metal-binding</keyword>
<evidence type="ECO:0000313" key="5">
    <source>
        <dbReference type="EMBL" id="OQX07201.1"/>
    </source>
</evidence>
<protein>
    <submittedName>
        <fullName evidence="5">DNAase</fullName>
    </submittedName>
</protein>
<evidence type="ECO:0000256" key="3">
    <source>
        <dbReference type="ARBA" id="ARBA00022801"/>
    </source>
</evidence>
<gene>
    <name evidence="5" type="ORF">BWK73_28700</name>
</gene>
<evidence type="ECO:0000256" key="2">
    <source>
        <dbReference type="ARBA" id="ARBA00022723"/>
    </source>
</evidence>
<dbReference type="PANTHER" id="PTHR46124:SF3">
    <property type="entry name" value="HYDROLASE"/>
    <property type="match status" value="1"/>
</dbReference>
<dbReference type="SUPFAM" id="SSF51556">
    <property type="entry name" value="Metallo-dependent hydrolases"/>
    <property type="match status" value="1"/>
</dbReference>
<dbReference type="Pfam" id="PF01026">
    <property type="entry name" value="TatD_DNase"/>
    <property type="match status" value="1"/>
</dbReference>
<feature type="binding site" evidence="4">
    <location>
        <position position="97"/>
    </location>
    <ligand>
        <name>a divalent metal cation</name>
        <dbReference type="ChEBI" id="CHEBI:60240"/>
        <label>1</label>
    </ligand>
</feature>
<dbReference type="FunFam" id="3.20.20.140:FF:000005">
    <property type="entry name" value="TatD family hydrolase"/>
    <property type="match status" value="1"/>
</dbReference>
<feature type="binding site" evidence="4">
    <location>
        <position position="11"/>
    </location>
    <ligand>
        <name>a divalent metal cation</name>
        <dbReference type="ChEBI" id="CHEBI:60240"/>
        <label>1</label>
    </ligand>
</feature>
<evidence type="ECO:0000256" key="1">
    <source>
        <dbReference type="ARBA" id="ARBA00009275"/>
    </source>
</evidence>
<comment type="similarity">
    <text evidence="1">Belongs to the metallo-dependent hydrolases superfamily. TatD-type hydrolase family.</text>
</comment>
<reference evidence="5 6" key="1">
    <citation type="submission" date="2017-01" db="EMBL/GenBank/DDBJ databases">
        <title>Novel large sulfur bacteria in the metagenomes of groundwater-fed chemosynthetic microbial mats in the Lake Huron basin.</title>
        <authorList>
            <person name="Sharrar A.M."/>
            <person name="Flood B.E."/>
            <person name="Bailey J.V."/>
            <person name="Jones D.S."/>
            <person name="Biddanda B."/>
            <person name="Ruberg S.A."/>
            <person name="Marcus D.N."/>
            <person name="Dick G.J."/>
        </authorList>
    </citation>
    <scope>NUCLEOTIDE SEQUENCE [LARGE SCALE GENOMIC DNA]</scope>
    <source>
        <strain evidence="5">A8</strain>
    </source>
</reference>